<protein>
    <recommendedName>
        <fullName evidence="3">Lipoprotein</fullName>
    </recommendedName>
</protein>
<accession>A0ABX1HL22</accession>
<keyword evidence="2" id="KW-1185">Reference proteome</keyword>
<evidence type="ECO:0008006" key="3">
    <source>
        <dbReference type="Google" id="ProtNLM"/>
    </source>
</evidence>
<proteinExistence type="predicted"/>
<gene>
    <name evidence="1" type="ORF">HBN54_003575</name>
</gene>
<dbReference type="EMBL" id="JAAVTK010000012">
    <property type="protein sequence ID" value="NKI90963.1"/>
    <property type="molecule type" value="Genomic_DNA"/>
</dbReference>
<evidence type="ECO:0000313" key="1">
    <source>
        <dbReference type="EMBL" id="NKI90963.1"/>
    </source>
</evidence>
<dbReference type="Proteomes" id="UP000717634">
    <property type="component" value="Unassembled WGS sequence"/>
</dbReference>
<dbReference type="PROSITE" id="PS51257">
    <property type="entry name" value="PROKAR_LIPOPROTEIN"/>
    <property type="match status" value="1"/>
</dbReference>
<organism evidence="1 2">
    <name type="scientific">Hymenobacter artigasi</name>
    <dbReference type="NCBI Taxonomy" id="2719616"/>
    <lineage>
        <taxon>Bacteria</taxon>
        <taxon>Pseudomonadati</taxon>
        <taxon>Bacteroidota</taxon>
        <taxon>Cytophagia</taxon>
        <taxon>Cytophagales</taxon>
        <taxon>Hymenobacteraceae</taxon>
        <taxon>Hymenobacter</taxon>
    </lineage>
</organism>
<reference evidence="1 2" key="1">
    <citation type="submission" date="2020-03" db="EMBL/GenBank/DDBJ databases">
        <title>Genomic Encyclopedia of Type Strains, Phase IV (KMG-V): Genome sequencing to study the core and pangenomes of soil and plant-associated prokaryotes.</title>
        <authorList>
            <person name="Whitman W."/>
        </authorList>
    </citation>
    <scope>NUCLEOTIDE SEQUENCE [LARGE SCALE GENOMIC DNA]</scope>
    <source>
        <strain evidence="1 2">1B</strain>
    </source>
</reference>
<evidence type="ECO:0000313" key="2">
    <source>
        <dbReference type="Proteomes" id="UP000717634"/>
    </source>
</evidence>
<name>A0ABX1HL22_9BACT</name>
<comment type="caution">
    <text evidence="1">The sequence shown here is derived from an EMBL/GenBank/DDBJ whole genome shotgun (WGS) entry which is preliminary data.</text>
</comment>
<sequence>MKLLKLFGKSAQSRCSGLTALGGLTGCRENDASACWADANDNRSDRLGRSDRRNPIF</sequence>